<dbReference type="EMBL" id="JAAXOO010000001">
    <property type="protein sequence ID" value="NKY31890.1"/>
    <property type="molecule type" value="Genomic_DNA"/>
</dbReference>
<evidence type="ECO:0000313" key="7">
    <source>
        <dbReference type="Proteomes" id="UP000565715"/>
    </source>
</evidence>
<sequence>MEIGLNLLGAEALFGGDISCVPGLAAEADRRGIDLISTGDHLGFAADAHTQRLRENNFPFPLDHPWYEPISLLSAVAAVTERAQLGVSVLIATVRPAVLLAKQIATLDRLSRGRVTMGFGVGWQEAEYTATGMPFDARFGRMEDTVRACRELWTHAPAQFTGRNFAFENFHSLPFPVQERVPILFGLGPSPRNFDRIARVADGWSVNPTDLPGFTDSVALLRDRFTAYGRDPGTARIQVSLTPVQRPDGSADLDATARSAQQFRRNGATAVVFRPTAFGRTADRLPELLDWMISLGHE</sequence>
<evidence type="ECO:0000259" key="5">
    <source>
        <dbReference type="Pfam" id="PF00296"/>
    </source>
</evidence>
<keyword evidence="4" id="KW-0503">Monooxygenase</keyword>
<keyword evidence="2" id="KW-0288">FMN</keyword>
<dbReference type="GO" id="GO:0008726">
    <property type="term" value="F:alkanesulfonate monooxygenase activity"/>
    <property type="evidence" value="ECO:0007669"/>
    <property type="project" value="TreeGrafter"/>
</dbReference>
<evidence type="ECO:0000256" key="4">
    <source>
        <dbReference type="ARBA" id="ARBA00023033"/>
    </source>
</evidence>
<dbReference type="InterPro" id="IPR036661">
    <property type="entry name" value="Luciferase-like_sf"/>
</dbReference>
<dbReference type="AlphaFoldDB" id="A0A846XAQ4"/>
<keyword evidence="7" id="KW-1185">Reference proteome</keyword>
<dbReference type="SUPFAM" id="SSF51679">
    <property type="entry name" value="Bacterial luciferase-like"/>
    <property type="match status" value="1"/>
</dbReference>
<name>A0A846XAQ4_9NOCA</name>
<dbReference type="NCBIfam" id="TIGR03619">
    <property type="entry name" value="F420_Rv2161c"/>
    <property type="match status" value="1"/>
</dbReference>
<dbReference type="InterPro" id="IPR011251">
    <property type="entry name" value="Luciferase-like_dom"/>
</dbReference>
<accession>A0A846XAQ4</accession>
<dbReference type="Gene3D" id="3.20.20.30">
    <property type="entry name" value="Luciferase-like domain"/>
    <property type="match status" value="1"/>
</dbReference>
<evidence type="ECO:0000256" key="1">
    <source>
        <dbReference type="ARBA" id="ARBA00022630"/>
    </source>
</evidence>
<dbReference type="Proteomes" id="UP000565715">
    <property type="component" value="Unassembled WGS sequence"/>
</dbReference>
<dbReference type="EC" id="1.-.-.-" evidence="6"/>
<reference evidence="6 7" key="1">
    <citation type="submission" date="2020-04" db="EMBL/GenBank/DDBJ databases">
        <title>MicrobeNet Type strains.</title>
        <authorList>
            <person name="Nicholson A.C."/>
        </authorList>
    </citation>
    <scope>NUCLEOTIDE SEQUENCE [LARGE SCALE GENOMIC DNA]</scope>
    <source>
        <strain evidence="6 7">DSM 45078</strain>
    </source>
</reference>
<dbReference type="Pfam" id="PF00296">
    <property type="entry name" value="Bac_luciferase"/>
    <property type="match status" value="1"/>
</dbReference>
<dbReference type="PANTHER" id="PTHR42847">
    <property type="entry name" value="ALKANESULFONATE MONOOXYGENASE"/>
    <property type="match status" value="1"/>
</dbReference>
<gene>
    <name evidence="6" type="ORF">HGA13_02205</name>
</gene>
<dbReference type="GO" id="GO:0046306">
    <property type="term" value="P:alkanesulfonate catabolic process"/>
    <property type="evidence" value="ECO:0007669"/>
    <property type="project" value="TreeGrafter"/>
</dbReference>
<organism evidence="6 7">
    <name type="scientific">Nocardia speluncae</name>
    <dbReference type="NCBI Taxonomy" id="419477"/>
    <lineage>
        <taxon>Bacteria</taxon>
        <taxon>Bacillati</taxon>
        <taxon>Actinomycetota</taxon>
        <taxon>Actinomycetes</taxon>
        <taxon>Mycobacteriales</taxon>
        <taxon>Nocardiaceae</taxon>
        <taxon>Nocardia</taxon>
    </lineage>
</organism>
<feature type="domain" description="Luciferase-like" evidence="5">
    <location>
        <begin position="20"/>
        <end position="257"/>
    </location>
</feature>
<protein>
    <submittedName>
        <fullName evidence="6">TIGR03619 family F420-dependent LLM class oxidoreductase</fullName>
        <ecNumber evidence="6">1.-.-.-</ecNumber>
    </submittedName>
</protein>
<comment type="caution">
    <text evidence="6">The sequence shown here is derived from an EMBL/GenBank/DDBJ whole genome shotgun (WGS) entry which is preliminary data.</text>
</comment>
<keyword evidence="1" id="KW-0285">Flavoprotein</keyword>
<evidence type="ECO:0000256" key="3">
    <source>
        <dbReference type="ARBA" id="ARBA00023002"/>
    </source>
</evidence>
<dbReference type="RefSeq" id="WP_068035518.1">
    <property type="nucleotide sequence ID" value="NZ_JAAXOO010000001.1"/>
</dbReference>
<evidence type="ECO:0000256" key="2">
    <source>
        <dbReference type="ARBA" id="ARBA00022643"/>
    </source>
</evidence>
<dbReference type="PANTHER" id="PTHR42847:SF4">
    <property type="entry name" value="ALKANESULFONATE MONOOXYGENASE-RELATED"/>
    <property type="match status" value="1"/>
</dbReference>
<proteinExistence type="predicted"/>
<dbReference type="InterPro" id="IPR050172">
    <property type="entry name" value="SsuD_RutA_monooxygenase"/>
</dbReference>
<dbReference type="InterPro" id="IPR019921">
    <property type="entry name" value="Lucif-like_OxRdtase_Rv2161c"/>
</dbReference>
<keyword evidence="3 6" id="KW-0560">Oxidoreductase</keyword>
<evidence type="ECO:0000313" key="6">
    <source>
        <dbReference type="EMBL" id="NKY31890.1"/>
    </source>
</evidence>